<evidence type="ECO:0000313" key="9">
    <source>
        <dbReference type="EMBL" id="QBJ01042.1"/>
    </source>
</evidence>
<dbReference type="PANTHER" id="PTHR47810">
    <property type="entry name" value="DNA LIGASE"/>
    <property type="match status" value="1"/>
</dbReference>
<keyword evidence="7" id="KW-0234">DNA repair</keyword>
<evidence type="ECO:0000313" key="10">
    <source>
        <dbReference type="Proteomes" id="UP000327497"/>
    </source>
</evidence>
<evidence type="ECO:0000256" key="6">
    <source>
        <dbReference type="ARBA" id="ARBA00022763"/>
    </source>
</evidence>
<reference evidence="9 10" key="1">
    <citation type="journal article" date="2019" name="Virus Res.">
        <title>Genomic characterization of a novel virulent phage infecting the Aeromonas hydrophila isolated from rainbow trout (Oncorhynchus mykiss).</title>
        <authorList>
            <person name="Cao Y."/>
            <person name="Li S."/>
            <person name="Wang D."/>
            <person name="Zhao J."/>
            <person name="Xu L."/>
            <person name="Liu H."/>
            <person name="Lu T."/>
            <person name="Mou Z."/>
        </authorList>
    </citation>
    <scope>NUCLEOTIDE SEQUENCE [LARGE SCALE GENOMIC DNA]</scope>
</reference>
<dbReference type="GO" id="GO:0006260">
    <property type="term" value="P:DNA replication"/>
    <property type="evidence" value="ECO:0007669"/>
    <property type="project" value="UniProtKB-KW"/>
</dbReference>
<comment type="similarity">
    <text evidence="2">Belongs to the ATP-dependent DNA ligase family.</text>
</comment>
<name>A0A5J6A0A7_9CAUD</name>
<dbReference type="Gene3D" id="3.30.470.30">
    <property type="entry name" value="DNA ligase/mRNA capping enzyme"/>
    <property type="match status" value="1"/>
</dbReference>
<keyword evidence="10" id="KW-1185">Reference proteome</keyword>
<evidence type="ECO:0000256" key="1">
    <source>
        <dbReference type="ARBA" id="ARBA00001968"/>
    </source>
</evidence>
<evidence type="ECO:0000256" key="5">
    <source>
        <dbReference type="ARBA" id="ARBA00022705"/>
    </source>
</evidence>
<keyword evidence="4 9" id="KW-0436">Ligase</keyword>
<evidence type="ECO:0000256" key="4">
    <source>
        <dbReference type="ARBA" id="ARBA00022598"/>
    </source>
</evidence>
<dbReference type="SUPFAM" id="SSF50249">
    <property type="entry name" value="Nucleic acid-binding proteins"/>
    <property type="match status" value="1"/>
</dbReference>
<evidence type="ECO:0000256" key="3">
    <source>
        <dbReference type="ARBA" id="ARBA00013308"/>
    </source>
</evidence>
<organism evidence="9 10">
    <name type="scientific">Aeromonas phage MJG</name>
    <dbReference type="NCBI Taxonomy" id="2510451"/>
    <lineage>
        <taxon>Viruses</taxon>
        <taxon>Duplodnaviria</taxon>
        <taxon>Heunggongvirae</taxon>
        <taxon>Uroviricota</taxon>
        <taxon>Caudoviricetes</taxon>
        <taxon>Autographivirales</taxon>
        <taxon>Autosignataviridae</taxon>
        <taxon>Colwellvirinae</taxon>
        <taxon>Daolivirus</taxon>
        <taxon>Daolivirus MJG</taxon>
    </lineage>
</organism>
<dbReference type="SUPFAM" id="SSF56091">
    <property type="entry name" value="DNA ligase/mRNA capping enzyme, catalytic domain"/>
    <property type="match status" value="1"/>
</dbReference>
<dbReference type="InterPro" id="IPR012340">
    <property type="entry name" value="NA-bd_OB-fold"/>
</dbReference>
<comment type="cofactor">
    <cofactor evidence="1">
        <name>a divalent metal cation</name>
        <dbReference type="ChEBI" id="CHEBI:60240"/>
    </cofactor>
</comment>
<dbReference type="GO" id="GO:0006310">
    <property type="term" value="P:DNA recombination"/>
    <property type="evidence" value="ECO:0007669"/>
    <property type="project" value="InterPro"/>
</dbReference>
<dbReference type="GO" id="GO:0006281">
    <property type="term" value="P:DNA repair"/>
    <property type="evidence" value="ECO:0007669"/>
    <property type="project" value="UniProtKB-KW"/>
</dbReference>
<keyword evidence="6" id="KW-0227">DNA damage</keyword>
<accession>A0A5J6A0A7</accession>
<feature type="domain" description="ATP-dependent DNA ligase family profile" evidence="8">
    <location>
        <begin position="40"/>
        <end position="223"/>
    </location>
</feature>
<protein>
    <recommendedName>
        <fullName evidence="3">DNA ligase</fullName>
    </recommendedName>
</protein>
<dbReference type="EMBL" id="MK455769">
    <property type="protein sequence ID" value="QBJ01042.1"/>
    <property type="molecule type" value="Genomic_DNA"/>
</dbReference>
<evidence type="ECO:0000256" key="7">
    <source>
        <dbReference type="ARBA" id="ARBA00023204"/>
    </source>
</evidence>
<evidence type="ECO:0000256" key="2">
    <source>
        <dbReference type="ARBA" id="ARBA00007572"/>
    </source>
</evidence>
<keyword evidence="5" id="KW-0235">DNA replication</keyword>
<dbReference type="InterPro" id="IPR012310">
    <property type="entry name" value="DNA_ligase_ATP-dep_cent"/>
</dbReference>
<proteinExistence type="inferred from homology"/>
<evidence type="ECO:0000259" key="8">
    <source>
        <dbReference type="Pfam" id="PF01068"/>
    </source>
</evidence>
<dbReference type="GO" id="GO:0005524">
    <property type="term" value="F:ATP binding"/>
    <property type="evidence" value="ECO:0007669"/>
    <property type="project" value="InterPro"/>
</dbReference>
<dbReference type="Proteomes" id="UP000327497">
    <property type="component" value="Segment"/>
</dbReference>
<dbReference type="PANTHER" id="PTHR47810:SF1">
    <property type="entry name" value="DNA LIGASE B"/>
    <property type="match status" value="1"/>
</dbReference>
<dbReference type="GO" id="GO:0003910">
    <property type="term" value="F:DNA ligase (ATP) activity"/>
    <property type="evidence" value="ECO:0007669"/>
    <property type="project" value="InterPro"/>
</dbReference>
<sequence>MARVIERIFDFLQVLSRSEEKTTMKVKHFEEVCKNGKLHKNVHFPLIGQKKEDGVYALVTRVGSEIRIYNRTGRLMTNVDHLVAGLKWVLVSNGVYIAELVNGQCSLEMLSGIVNPLRTEPLDEQQTKLLGSMKLKFHDYLTLSEFAAGQSDATYEMRYNDLKGKHMYQTNQFSILPITYLYSIEQVGSMALSHINMGHEGIVVKCADAIWEAGHKGWRMMKIVRQVDYDLMCVGMEDGKGKAAGTVANLFFRWRDGNIKCSAGKGWTAEKLLELYRTNGAVGNVFRVKGLQDSSKGKIRLPKFCEIRHDKVDADF</sequence>
<dbReference type="InterPro" id="IPR050326">
    <property type="entry name" value="NAD_dep_DNA_ligaseB"/>
</dbReference>
<dbReference type="Pfam" id="PF01068">
    <property type="entry name" value="DNA_ligase_A_M"/>
    <property type="match status" value="1"/>
</dbReference>